<dbReference type="AlphaFoldDB" id="A4SA34"/>
<feature type="compositionally biased region" description="Acidic residues" evidence="1">
    <location>
        <begin position="210"/>
        <end position="230"/>
    </location>
</feature>
<dbReference type="RefSeq" id="XP_001422276.1">
    <property type="nucleotide sequence ID" value="XM_001422239.1"/>
</dbReference>
<dbReference type="Gramene" id="ABP00593">
    <property type="protein sequence ID" value="ABP00593"/>
    <property type="gene ID" value="OSTLU_28413"/>
</dbReference>
<gene>
    <name evidence="2" type="ORF">OSTLU_28413</name>
</gene>
<reference evidence="2 3" key="1">
    <citation type="journal article" date="2007" name="Proc. Natl. Acad. Sci. U.S.A.">
        <title>The tiny eukaryote Ostreococcus provides genomic insights into the paradox of plankton speciation.</title>
        <authorList>
            <person name="Palenik B."/>
            <person name="Grimwood J."/>
            <person name="Aerts A."/>
            <person name="Rouze P."/>
            <person name="Salamov A."/>
            <person name="Putnam N."/>
            <person name="Dupont C."/>
            <person name="Jorgensen R."/>
            <person name="Derelle E."/>
            <person name="Rombauts S."/>
            <person name="Zhou K."/>
            <person name="Otillar R."/>
            <person name="Merchant S.S."/>
            <person name="Podell S."/>
            <person name="Gaasterland T."/>
            <person name="Napoli C."/>
            <person name="Gendler K."/>
            <person name="Manuell A."/>
            <person name="Tai V."/>
            <person name="Vallon O."/>
            <person name="Piganeau G."/>
            <person name="Jancek S."/>
            <person name="Heijde M."/>
            <person name="Jabbari K."/>
            <person name="Bowler C."/>
            <person name="Lohr M."/>
            <person name="Robbens S."/>
            <person name="Werner G."/>
            <person name="Dubchak I."/>
            <person name="Pazour G.J."/>
            <person name="Ren Q."/>
            <person name="Paulsen I."/>
            <person name="Delwiche C."/>
            <person name="Schmutz J."/>
            <person name="Rokhsar D."/>
            <person name="Van de Peer Y."/>
            <person name="Moreau H."/>
            <person name="Grigoriev I.V."/>
        </authorList>
    </citation>
    <scope>NUCLEOTIDE SEQUENCE [LARGE SCALE GENOMIC DNA]</scope>
    <source>
        <strain evidence="2 3">CCE9901</strain>
    </source>
</reference>
<dbReference type="Proteomes" id="UP000001568">
    <property type="component" value="Chromosome 17"/>
</dbReference>
<feature type="region of interest" description="Disordered" evidence="1">
    <location>
        <begin position="208"/>
        <end position="246"/>
    </location>
</feature>
<accession>A4SA34</accession>
<feature type="region of interest" description="Disordered" evidence="1">
    <location>
        <begin position="117"/>
        <end position="139"/>
    </location>
</feature>
<organism evidence="2 3">
    <name type="scientific">Ostreococcus lucimarinus (strain CCE9901)</name>
    <dbReference type="NCBI Taxonomy" id="436017"/>
    <lineage>
        <taxon>Eukaryota</taxon>
        <taxon>Viridiplantae</taxon>
        <taxon>Chlorophyta</taxon>
        <taxon>Mamiellophyceae</taxon>
        <taxon>Mamiellales</taxon>
        <taxon>Bathycoccaceae</taxon>
        <taxon>Ostreococcus</taxon>
    </lineage>
</organism>
<dbReference type="HOGENOM" id="CLU_343689_0_0_1"/>
<feature type="region of interest" description="Disordered" evidence="1">
    <location>
        <begin position="30"/>
        <end position="50"/>
    </location>
</feature>
<keyword evidence="3" id="KW-1185">Reference proteome</keyword>
<sequence>MADDDDAKADVVEIVGYDVARERRTRRDGDAPYVFGADHTNGVRADDDDDDDEARYVQALATTNGGKAIVGVREDELIDATFGVMIPGSTRAGEVEESLTRAARRFAAMAQERAWRTRLQTPVAEPSGESADESDDDGRDRRVVYADDADPAAFDVHTYEEVTSKYINLSYYEKRVAPQTRFPDGSVNATPIRVANWIFAEEFVKRDGFVEEPDTEEESTAATEEEEETTEASPPPEAPEAALEEPPTGCFACFGAGRDKKTVSASSESESVEEETQLQAVFDYESERKTLVDLEVKLATLELNCGQLFLDMKRLVHSVRGNFTVEMLKTDPRALELQNRIREIEITLKRMLFTRDGVKMDIKKRRRRIAEFGKERALEAKRLAKDERVDAEAALAAEIGNIPDPLEDIDRLFGSAPAALFLMLGPLYLWHYYEWIQTNRVMKRRLESKTSTTTVYFYNPLLVAGARRLRLPASNVELLAMLLAVQSLLSFQLWIIDQPDYSQEENIAKYEYIVLHTFVRVAVPCYNATACALRRQKRRSREQTSKKLWEYEKTASKPSLRDRTVTSGNLSSFASADVVAGDGDGDGDDSGSELSSLLPSELAEKDLVQISSIVDMSAFREALKDLDPAERQKVRRMRVKQEVLGSEGRFGTSMENNLEEMQVRTDPSEPATSVSVRTSERFSEFLQSCSVDASVLEPGDENYEKIRREYVLKARAQRKAEDEARDPSKKSAIFDVGDILNKLLVDESRLETVPGPIENEEEVKKSRLDVDQADTVLQAVARLNQKHKKKYRQGTGYLPNSATYRDVDQTKVARAVAENDDDEI</sequence>
<evidence type="ECO:0000313" key="2">
    <source>
        <dbReference type="EMBL" id="ABP00593.1"/>
    </source>
</evidence>
<dbReference type="EMBL" id="CP000597">
    <property type="protein sequence ID" value="ABP00593.1"/>
    <property type="molecule type" value="Genomic_DNA"/>
</dbReference>
<dbReference type="OrthoDB" id="10627827at2759"/>
<evidence type="ECO:0000256" key="1">
    <source>
        <dbReference type="SAM" id="MobiDB-lite"/>
    </source>
</evidence>
<name>A4SA34_OSTLU</name>
<evidence type="ECO:0000313" key="3">
    <source>
        <dbReference type="Proteomes" id="UP000001568"/>
    </source>
</evidence>
<feature type="region of interest" description="Disordered" evidence="1">
    <location>
        <begin position="576"/>
        <end position="595"/>
    </location>
</feature>
<dbReference type="KEGG" id="olu:OSTLU_28413"/>
<protein>
    <submittedName>
        <fullName evidence="2">Uncharacterized protein</fullName>
    </submittedName>
</protein>
<proteinExistence type="predicted"/>
<dbReference type="GeneID" id="5006333"/>
<dbReference type="OMA" id="RVANWIF"/>